<dbReference type="InterPro" id="IPR001279">
    <property type="entry name" value="Metallo-B-lactamas"/>
</dbReference>
<dbReference type="Pfam" id="PF12706">
    <property type="entry name" value="Lactamase_B_2"/>
    <property type="match status" value="1"/>
</dbReference>
<dbReference type="SUPFAM" id="SSF56281">
    <property type="entry name" value="Metallo-hydrolase/oxidoreductase"/>
    <property type="match status" value="1"/>
</dbReference>
<evidence type="ECO:0000313" key="7">
    <source>
        <dbReference type="Proteomes" id="UP000244184"/>
    </source>
</evidence>
<dbReference type="AlphaFoldDB" id="A0A2T6G488"/>
<evidence type="ECO:0000256" key="3">
    <source>
        <dbReference type="ARBA" id="ARBA00034301"/>
    </source>
</evidence>
<feature type="domain" description="Metallo-beta-lactamase" evidence="5">
    <location>
        <begin position="19"/>
        <end position="215"/>
    </location>
</feature>
<comment type="catalytic activity">
    <reaction evidence="4">
        <text>3',5'-cyclic UMP + H2O = UMP + H(+)</text>
        <dbReference type="Rhea" id="RHEA:70575"/>
        <dbReference type="ChEBI" id="CHEBI:15377"/>
        <dbReference type="ChEBI" id="CHEBI:15378"/>
        <dbReference type="ChEBI" id="CHEBI:57865"/>
        <dbReference type="ChEBI" id="CHEBI:184387"/>
    </reaction>
    <physiologicalReaction direction="left-to-right" evidence="4">
        <dbReference type="Rhea" id="RHEA:70576"/>
    </physiologicalReaction>
</comment>
<dbReference type="PANTHER" id="PTHR43546">
    <property type="entry name" value="UPF0173 METAL-DEPENDENT HYDROLASE MJ1163-RELATED"/>
    <property type="match status" value="1"/>
</dbReference>
<evidence type="ECO:0000256" key="2">
    <source>
        <dbReference type="ARBA" id="ARBA00034221"/>
    </source>
</evidence>
<dbReference type="EMBL" id="PYHP01000030">
    <property type="protein sequence ID" value="PUA38979.1"/>
    <property type="molecule type" value="Genomic_DNA"/>
</dbReference>
<name>A0A2T6G488_9BACL</name>
<dbReference type="PANTHER" id="PTHR43546:SF9">
    <property type="entry name" value="L-ASCORBATE-6-PHOSPHATE LACTONASE ULAG-RELATED"/>
    <property type="match status" value="1"/>
</dbReference>
<dbReference type="GO" id="GO:0016787">
    <property type="term" value="F:hydrolase activity"/>
    <property type="evidence" value="ECO:0007669"/>
    <property type="project" value="UniProtKB-KW"/>
</dbReference>
<evidence type="ECO:0000259" key="5">
    <source>
        <dbReference type="Pfam" id="PF12706"/>
    </source>
</evidence>
<gene>
    <name evidence="6" type="ORF">C8Z91_10905</name>
</gene>
<comment type="catalytic activity">
    <reaction evidence="2">
        <text>3',5'-cyclic CMP + H2O = CMP + H(+)</text>
        <dbReference type="Rhea" id="RHEA:72675"/>
        <dbReference type="ChEBI" id="CHEBI:15377"/>
        <dbReference type="ChEBI" id="CHEBI:15378"/>
        <dbReference type="ChEBI" id="CHEBI:58003"/>
        <dbReference type="ChEBI" id="CHEBI:60377"/>
    </reaction>
    <physiologicalReaction direction="left-to-right" evidence="2">
        <dbReference type="Rhea" id="RHEA:72676"/>
    </physiologicalReaction>
</comment>
<dbReference type="Gene3D" id="3.60.15.10">
    <property type="entry name" value="Ribonuclease Z/Hydroxyacylglutathione hydrolase-like"/>
    <property type="match status" value="1"/>
</dbReference>
<reference evidence="6 7" key="1">
    <citation type="submission" date="2018-03" db="EMBL/GenBank/DDBJ databases">
        <title>Genome sequence of Paenibacillus elgii strain AC13 an antimicrobial compound producing bacteria.</title>
        <authorList>
            <person name="Kurokawa A.S."/>
            <person name="Araujo J.F."/>
            <person name="Costa R.A."/>
            <person name="Ortega D.B."/>
            <person name="Pires A.S."/>
            <person name="Pappas G.J.Jr."/>
            <person name="Franco O.L."/>
            <person name="Barreto C."/>
            <person name="Magalhaes B.S."/>
            <person name="Kruger R.H."/>
        </authorList>
    </citation>
    <scope>NUCLEOTIDE SEQUENCE [LARGE SCALE GENOMIC DNA]</scope>
    <source>
        <strain evidence="6 7">AC13</strain>
    </source>
</reference>
<sequence length="252" mass="27929">MNIRQIRNATITLNYGGKRFLIDPFLAKKGAYPPFPNTLNQDQFNPTVDLPIPVEEIIEADVVIVTHLHPDHFDPAAIEVLPKTIRIIAQSEKDAAVIRKEGFQNVDFLSNVPNIDGISITRTNGKHGIGEIGEFMGEVSGVVFQHPDEKTLYLAGDTIWCSDVKDAINQHNPEVIIVNGGAAQFLQGDAIIMNKEDIYQTHLEAPQSTIIVSHMEALNHCLLTRQELKAFIHEKGLSNSILVPNDGESFSF</sequence>
<dbReference type="InterPro" id="IPR036866">
    <property type="entry name" value="RibonucZ/Hydroxyglut_hydro"/>
</dbReference>
<accession>A0A2T6G488</accession>
<comment type="caution">
    <text evidence="6">The sequence shown here is derived from an EMBL/GenBank/DDBJ whole genome shotgun (WGS) entry which is preliminary data.</text>
</comment>
<evidence type="ECO:0000256" key="1">
    <source>
        <dbReference type="ARBA" id="ARBA00022801"/>
    </source>
</evidence>
<comment type="function">
    <text evidence="3">Counteracts the endogenous Pycsar antiviral defense system. Phosphodiesterase that enables metal-dependent hydrolysis of host cyclic nucleotide Pycsar defense signals such as cCMP and cUMP.</text>
</comment>
<dbReference type="InterPro" id="IPR050114">
    <property type="entry name" value="UPF0173_UPF0282_UlaG_hydrolase"/>
</dbReference>
<keyword evidence="1" id="KW-0378">Hydrolase</keyword>
<dbReference type="Proteomes" id="UP000244184">
    <property type="component" value="Unassembled WGS sequence"/>
</dbReference>
<proteinExistence type="predicted"/>
<dbReference type="RefSeq" id="WP_108531436.1">
    <property type="nucleotide sequence ID" value="NZ_PYHP01000030.1"/>
</dbReference>
<organism evidence="6 7">
    <name type="scientific">Paenibacillus elgii</name>
    <dbReference type="NCBI Taxonomy" id="189691"/>
    <lineage>
        <taxon>Bacteria</taxon>
        <taxon>Bacillati</taxon>
        <taxon>Bacillota</taxon>
        <taxon>Bacilli</taxon>
        <taxon>Bacillales</taxon>
        <taxon>Paenibacillaceae</taxon>
        <taxon>Paenibacillus</taxon>
    </lineage>
</organism>
<protein>
    <recommendedName>
        <fullName evidence="5">Metallo-beta-lactamase domain-containing protein</fullName>
    </recommendedName>
</protein>
<evidence type="ECO:0000256" key="4">
    <source>
        <dbReference type="ARBA" id="ARBA00048505"/>
    </source>
</evidence>
<evidence type="ECO:0000313" key="6">
    <source>
        <dbReference type="EMBL" id="PUA38979.1"/>
    </source>
</evidence>